<dbReference type="EMBL" id="JBBJCI010000105">
    <property type="protein sequence ID" value="KAK7248330.1"/>
    <property type="molecule type" value="Genomic_DNA"/>
</dbReference>
<organism evidence="1 2">
    <name type="scientific">Aureococcus anophagefferens</name>
    <name type="common">Harmful bloom alga</name>
    <dbReference type="NCBI Taxonomy" id="44056"/>
    <lineage>
        <taxon>Eukaryota</taxon>
        <taxon>Sar</taxon>
        <taxon>Stramenopiles</taxon>
        <taxon>Ochrophyta</taxon>
        <taxon>Pelagophyceae</taxon>
        <taxon>Pelagomonadales</taxon>
        <taxon>Pelagomonadaceae</taxon>
        <taxon>Aureococcus</taxon>
    </lineage>
</organism>
<reference evidence="1 2" key="1">
    <citation type="submission" date="2024-03" db="EMBL/GenBank/DDBJ databases">
        <title>Aureococcus anophagefferens CCMP1851 and Kratosvirus quantuckense: Draft genome of a second virus-susceptible host strain in the model system.</title>
        <authorList>
            <person name="Chase E."/>
            <person name="Truchon A.R."/>
            <person name="Schepens W."/>
            <person name="Wilhelm S.W."/>
        </authorList>
    </citation>
    <scope>NUCLEOTIDE SEQUENCE [LARGE SCALE GENOMIC DNA]</scope>
    <source>
        <strain evidence="1 2">CCMP1851</strain>
    </source>
</reference>
<proteinExistence type="predicted"/>
<gene>
    <name evidence="1" type="ORF">SO694_0022400</name>
</gene>
<evidence type="ECO:0000313" key="2">
    <source>
        <dbReference type="Proteomes" id="UP001363151"/>
    </source>
</evidence>
<protein>
    <submittedName>
        <fullName evidence="1">Uncharacterized protein</fullName>
    </submittedName>
</protein>
<name>A0ABR1G500_AURAN</name>
<dbReference type="Proteomes" id="UP001363151">
    <property type="component" value="Unassembled WGS sequence"/>
</dbReference>
<comment type="caution">
    <text evidence="1">The sequence shown here is derived from an EMBL/GenBank/DDBJ whole genome shotgun (WGS) entry which is preliminary data.</text>
</comment>
<dbReference type="Gene3D" id="3.40.50.300">
    <property type="entry name" value="P-loop containing nucleotide triphosphate hydrolases"/>
    <property type="match status" value="1"/>
</dbReference>
<evidence type="ECO:0000313" key="1">
    <source>
        <dbReference type="EMBL" id="KAK7248330.1"/>
    </source>
</evidence>
<keyword evidence="2" id="KW-1185">Reference proteome</keyword>
<sequence length="325" mass="35592">MHIPKTAGSSATRWLQDAVRRASVTFGHGEVCLRPFQSVDALAETRRTWSSARLASSLKDLVHPRRGIESLLAATMVRSPRSHVVSMYMQCCCSDWGRRVAPTVPTRPGNWTAGFRAWLDHFDPGTWSQGDYHCYNPHNMLARALTCDDPRLAMDSRCASCCADTGDRRATCSHHAANRDALVPDATAAVRAVRFDLGFVGVTELFTESLCLLGFLLDGALPGKSCVDGDDSPIVPPDDRGFELHHNAHGVPPHDVRAVPRATLDVVDAYTAVDREVYRAAFTRLVADLRALERRAGVRVLSPERLADAKAAVGYVWAVDGFEQG</sequence>
<dbReference type="InterPro" id="IPR027417">
    <property type="entry name" value="P-loop_NTPase"/>
</dbReference>
<accession>A0ABR1G500</accession>